<dbReference type="AlphaFoldDB" id="A0A0A1GWR5"/>
<feature type="domain" description="VOC" evidence="1">
    <location>
        <begin position="145"/>
        <end position="257"/>
    </location>
</feature>
<protein>
    <submittedName>
        <fullName evidence="2">2,6-dichloro-p-hydroquinone 1,2-dioxygenase</fullName>
    </submittedName>
</protein>
<sequence>MKIHHISNLAANATVNQHFYTDILGLRLVKNTVNQENFKIRHLFYGDYEGTPGTVITFFVFPYLGHRTDGNHYIGGMTLAIPAGSIGWWQQWLTNQQVPVVLQNNQLVFTDPDEMTIVLTQTDDVLPPKRQVPDNNIPGEYQLTGILGTNWAGPNIDPTKDFFQQFIDTSTDNQSKVTLSDGQFIQLIQSDKNVRSRFGRGSIDHLALQVTNETELFDFWQQAVDQGWQVEMYRDRTWFKSIYLRDPSDNRLELATTSPGFTIDEPLASLGEKLTLPQWLEPKRSEIEIALSKQK</sequence>
<accession>A0A0A1GWR5</accession>
<name>A0A0A1GWR5_9LACO</name>
<dbReference type="PANTHER" id="PTHR36110">
    <property type="entry name" value="RING-CLEAVING DIOXYGENASE MHQE-RELATED"/>
    <property type="match status" value="1"/>
</dbReference>
<dbReference type="SUPFAM" id="SSF54593">
    <property type="entry name" value="Glyoxalase/Bleomycin resistance protein/Dihydroxybiphenyl dioxygenase"/>
    <property type="match status" value="1"/>
</dbReference>
<dbReference type="KEGG" id="lho:LOOC260_119790"/>
<dbReference type="EMBL" id="AP014680">
    <property type="protein sequence ID" value="BAP86485.1"/>
    <property type="molecule type" value="Genomic_DNA"/>
</dbReference>
<dbReference type="PROSITE" id="PS51819">
    <property type="entry name" value="VOC"/>
    <property type="match status" value="1"/>
</dbReference>
<dbReference type="HOGENOM" id="CLU_057821_0_0_9"/>
<organism evidence="2 3">
    <name type="scientific">Paucilactobacillus hokkaidonensis JCM 18461</name>
    <dbReference type="NCBI Taxonomy" id="1291742"/>
    <lineage>
        <taxon>Bacteria</taxon>
        <taxon>Bacillati</taxon>
        <taxon>Bacillota</taxon>
        <taxon>Bacilli</taxon>
        <taxon>Lactobacillales</taxon>
        <taxon>Lactobacillaceae</taxon>
        <taxon>Paucilactobacillus</taxon>
    </lineage>
</organism>
<reference evidence="2 3" key="1">
    <citation type="submission" date="2014-11" db="EMBL/GenBank/DDBJ databases">
        <title>Complete genome sequence and analysis of Lactobacillus hokkaidonensis LOOC260T.</title>
        <authorList>
            <person name="Tanizawa Y."/>
            <person name="Tohno M."/>
            <person name="Kaminuma E."/>
            <person name="Nakamura Y."/>
            <person name="Arita M."/>
        </authorList>
    </citation>
    <scope>NUCLEOTIDE SEQUENCE [LARGE SCALE GENOMIC DNA]</scope>
    <source>
        <strain evidence="2 3">LOOC260</strain>
    </source>
</reference>
<dbReference type="InterPro" id="IPR037523">
    <property type="entry name" value="VOC_core"/>
</dbReference>
<evidence type="ECO:0000259" key="1">
    <source>
        <dbReference type="PROSITE" id="PS51819"/>
    </source>
</evidence>
<dbReference type="PANTHER" id="PTHR36110:SF4">
    <property type="entry name" value="RING-CLEAVING DIOXYGENASE MHQA-RELATED"/>
    <property type="match status" value="1"/>
</dbReference>
<keyword evidence="2" id="KW-0223">Dioxygenase</keyword>
<dbReference type="Gene3D" id="3.10.180.10">
    <property type="entry name" value="2,3-Dihydroxybiphenyl 1,2-Dioxygenase, domain 1"/>
    <property type="match status" value="2"/>
</dbReference>
<dbReference type="InterPro" id="IPR052537">
    <property type="entry name" value="Extradiol_RC_dioxygenase"/>
</dbReference>
<dbReference type="STRING" id="1291742.LOOC260_119790"/>
<evidence type="ECO:0000313" key="3">
    <source>
        <dbReference type="Proteomes" id="UP000031620"/>
    </source>
</evidence>
<keyword evidence="2" id="KW-0560">Oxidoreductase</keyword>
<dbReference type="InterPro" id="IPR029068">
    <property type="entry name" value="Glyas_Bleomycin-R_OHBP_Dase"/>
</dbReference>
<dbReference type="RefSeq" id="WP_041094589.1">
    <property type="nucleotide sequence ID" value="NZ_AP014680.1"/>
</dbReference>
<evidence type="ECO:0000313" key="2">
    <source>
        <dbReference type="EMBL" id="BAP86485.1"/>
    </source>
</evidence>
<dbReference type="GO" id="GO:0051213">
    <property type="term" value="F:dioxygenase activity"/>
    <property type="evidence" value="ECO:0007669"/>
    <property type="project" value="UniProtKB-KW"/>
</dbReference>
<gene>
    <name evidence="2" type="ORF">LOOC260_119790</name>
</gene>
<dbReference type="Proteomes" id="UP000031620">
    <property type="component" value="Chromosome"/>
</dbReference>
<proteinExistence type="predicted"/>